<reference evidence="8 9" key="1">
    <citation type="submission" date="2022-12" db="EMBL/GenBank/DDBJ databases">
        <title>Chromosome-scale assembly of the Ensete ventricosum genome.</title>
        <authorList>
            <person name="Dussert Y."/>
            <person name="Stocks J."/>
            <person name="Wendawek A."/>
            <person name="Woldeyes F."/>
            <person name="Nichols R.A."/>
            <person name="Borrell J.S."/>
        </authorList>
    </citation>
    <scope>NUCLEOTIDE SEQUENCE [LARGE SCALE GENOMIC DNA]</scope>
    <source>
        <strain evidence="9">cv. Maze</strain>
        <tissue evidence="8">Seeds</tissue>
    </source>
</reference>
<dbReference type="Gene3D" id="1.10.10.10">
    <property type="entry name" value="Winged helix-like DNA-binding domain superfamily/Winged helix DNA-binding domain"/>
    <property type="match status" value="2"/>
</dbReference>
<keyword evidence="9" id="KW-1185">Reference proteome</keyword>
<accession>A0AAV8S303</accession>
<dbReference type="InterPro" id="IPR007630">
    <property type="entry name" value="RNA_pol_sigma70_r4"/>
</dbReference>
<keyword evidence="3" id="KW-0731">Sigma factor</keyword>
<protein>
    <recommendedName>
        <fullName evidence="7">RNA polymerase sigma-70 domain-containing protein</fullName>
    </recommendedName>
</protein>
<gene>
    <name evidence="8" type="ORF">OPV22_004218</name>
</gene>
<dbReference type="InterPro" id="IPR036388">
    <property type="entry name" value="WH-like_DNA-bd_sf"/>
</dbReference>
<keyword evidence="2" id="KW-0805">Transcription regulation</keyword>
<evidence type="ECO:0000256" key="1">
    <source>
        <dbReference type="ARBA" id="ARBA00007788"/>
    </source>
</evidence>
<dbReference type="SUPFAM" id="SSF88946">
    <property type="entry name" value="Sigma2 domain of RNA polymerase sigma factors"/>
    <property type="match status" value="1"/>
</dbReference>
<evidence type="ECO:0000256" key="4">
    <source>
        <dbReference type="ARBA" id="ARBA00023125"/>
    </source>
</evidence>
<evidence type="ECO:0000256" key="3">
    <source>
        <dbReference type="ARBA" id="ARBA00023082"/>
    </source>
</evidence>
<dbReference type="CDD" id="cd06171">
    <property type="entry name" value="Sigma70_r4"/>
    <property type="match status" value="1"/>
</dbReference>
<comment type="caution">
    <text evidence="8">The sequence shown here is derived from an EMBL/GenBank/DDBJ whole genome shotgun (WGS) entry which is preliminary data.</text>
</comment>
<comment type="similarity">
    <text evidence="1">Belongs to the sigma-70 factor family.</text>
</comment>
<evidence type="ECO:0000256" key="2">
    <source>
        <dbReference type="ARBA" id="ARBA00023015"/>
    </source>
</evidence>
<dbReference type="InterPro" id="IPR050239">
    <property type="entry name" value="Sigma-70_RNA_pol_init_factors"/>
</dbReference>
<keyword evidence="4" id="KW-0238">DNA-binding</keyword>
<name>A0AAV8S303_ENSVE</name>
<sequence>MEAGTRLLSPSPPPKQTRTRIRNLSFGSVARLHDQAIRTIRSVPAASVVRPFSTSTLSKDQQDDRRTSFNKDESRTTLTDVGSSENKEKEEYDFDRHQRRSEDQLLHRSGLSDPFPSFHCKENSLLAMSIEQEDSAKYVGQDKRMQSANGTNFVTPVDVLALATRAVMASREATSLAEKSNILAAQFLESHSRRLNYDGSTEETMIEENVTVRSKRPMKRQSKKLKSFIHRDTRSAAEINKKINRSLDSNDPLRSFLWRPETKQLLTDLMRLEGVQQRLQVQLNRKPTLAEWAQSVGMSCDVLRSSISSGRRSRDKMIYANFRLVVHLARHYEGKGLEFQDLLQEGSRGLMKSLEKFKPKAGCRFPTYSYWWIRQSIRKAIFQNSRIIRLPDNIYAFLKEIKYARRLCIQEGRLPTNEEIAKRVGITVKKLEKLLLYFRDPVSIQEHAWQNVTFQEITADLGVEIPDLVVTKQLMRQHVCDILKTLKPRERKIIQYRFGMHENKQKTLGEIGDIYGVSKERVRQLESRALNKLKEWCLPTQGLKAYQGLLL</sequence>
<dbReference type="SUPFAM" id="SSF88659">
    <property type="entry name" value="Sigma3 and sigma4 domains of RNA polymerase sigma factors"/>
    <property type="match status" value="2"/>
</dbReference>
<evidence type="ECO:0000313" key="8">
    <source>
        <dbReference type="EMBL" id="KAJ8513784.1"/>
    </source>
</evidence>
<dbReference type="InterPro" id="IPR013325">
    <property type="entry name" value="RNA_pol_sigma_r2"/>
</dbReference>
<feature type="compositionally biased region" description="Basic and acidic residues" evidence="6">
    <location>
        <begin position="85"/>
        <end position="106"/>
    </location>
</feature>
<dbReference type="InterPro" id="IPR014284">
    <property type="entry name" value="RNA_pol_sigma-70_dom"/>
</dbReference>
<dbReference type="EMBL" id="JAQQAF010000001">
    <property type="protein sequence ID" value="KAJ8513784.1"/>
    <property type="molecule type" value="Genomic_DNA"/>
</dbReference>
<feature type="region of interest" description="Disordered" evidence="6">
    <location>
        <begin position="52"/>
        <end position="113"/>
    </location>
</feature>
<evidence type="ECO:0000313" key="9">
    <source>
        <dbReference type="Proteomes" id="UP001222027"/>
    </source>
</evidence>
<dbReference type="AlphaFoldDB" id="A0AAV8S303"/>
<dbReference type="Pfam" id="PF04539">
    <property type="entry name" value="Sigma70_r3"/>
    <property type="match status" value="1"/>
</dbReference>
<dbReference type="InterPro" id="IPR007627">
    <property type="entry name" value="RNA_pol_sigma70_r2"/>
</dbReference>
<dbReference type="GO" id="GO:0003677">
    <property type="term" value="F:DNA binding"/>
    <property type="evidence" value="ECO:0007669"/>
    <property type="project" value="UniProtKB-KW"/>
</dbReference>
<dbReference type="PANTHER" id="PTHR30603:SF45">
    <property type="entry name" value="RNA POLYMERASE SIGMA FACTOR SIGF, CHLOROPLASTIC"/>
    <property type="match status" value="1"/>
</dbReference>
<dbReference type="InterPro" id="IPR013324">
    <property type="entry name" value="RNA_pol_sigma_r3/r4-like"/>
</dbReference>
<feature type="domain" description="RNA polymerase sigma-70" evidence="7">
    <location>
        <begin position="507"/>
        <end position="533"/>
    </location>
</feature>
<dbReference type="Pfam" id="PF04542">
    <property type="entry name" value="Sigma70_r2"/>
    <property type="match status" value="1"/>
</dbReference>
<dbReference type="PANTHER" id="PTHR30603">
    <property type="entry name" value="RNA POLYMERASE SIGMA FACTOR RPO"/>
    <property type="match status" value="1"/>
</dbReference>
<dbReference type="GO" id="GO:0006352">
    <property type="term" value="P:DNA-templated transcription initiation"/>
    <property type="evidence" value="ECO:0007669"/>
    <property type="project" value="InterPro"/>
</dbReference>
<organism evidence="8 9">
    <name type="scientific">Ensete ventricosum</name>
    <name type="common">Abyssinian banana</name>
    <name type="synonym">Musa ensete</name>
    <dbReference type="NCBI Taxonomy" id="4639"/>
    <lineage>
        <taxon>Eukaryota</taxon>
        <taxon>Viridiplantae</taxon>
        <taxon>Streptophyta</taxon>
        <taxon>Embryophyta</taxon>
        <taxon>Tracheophyta</taxon>
        <taxon>Spermatophyta</taxon>
        <taxon>Magnoliopsida</taxon>
        <taxon>Liliopsida</taxon>
        <taxon>Zingiberales</taxon>
        <taxon>Musaceae</taxon>
        <taxon>Ensete</taxon>
    </lineage>
</organism>
<dbReference type="GO" id="GO:0016987">
    <property type="term" value="F:sigma factor activity"/>
    <property type="evidence" value="ECO:0007669"/>
    <property type="project" value="UniProtKB-KW"/>
</dbReference>
<feature type="compositionally biased region" description="Basic and acidic residues" evidence="6">
    <location>
        <begin position="60"/>
        <end position="75"/>
    </location>
</feature>
<keyword evidence="5" id="KW-0804">Transcription</keyword>
<dbReference type="InterPro" id="IPR007624">
    <property type="entry name" value="RNA_pol_sigma70_r3"/>
</dbReference>
<dbReference type="InterPro" id="IPR000943">
    <property type="entry name" value="RNA_pol_sigma70"/>
</dbReference>
<evidence type="ECO:0000256" key="6">
    <source>
        <dbReference type="SAM" id="MobiDB-lite"/>
    </source>
</evidence>
<dbReference type="PROSITE" id="PS00716">
    <property type="entry name" value="SIGMA70_2"/>
    <property type="match status" value="1"/>
</dbReference>
<evidence type="ECO:0000256" key="5">
    <source>
        <dbReference type="ARBA" id="ARBA00023163"/>
    </source>
</evidence>
<dbReference type="NCBIfam" id="TIGR02937">
    <property type="entry name" value="sigma70-ECF"/>
    <property type="match status" value="1"/>
</dbReference>
<dbReference type="Gene3D" id="1.20.120.1810">
    <property type="match status" value="1"/>
</dbReference>
<proteinExistence type="inferred from homology"/>
<evidence type="ECO:0000259" key="7">
    <source>
        <dbReference type="PROSITE" id="PS00716"/>
    </source>
</evidence>
<dbReference type="PRINTS" id="PR00046">
    <property type="entry name" value="SIGMA70FCT"/>
</dbReference>
<dbReference type="Pfam" id="PF04545">
    <property type="entry name" value="Sigma70_r4"/>
    <property type="match status" value="1"/>
</dbReference>
<dbReference type="Proteomes" id="UP001222027">
    <property type="component" value="Unassembled WGS sequence"/>
</dbReference>